<dbReference type="EMBL" id="UOGL01000517">
    <property type="protein sequence ID" value="VAX41166.1"/>
    <property type="molecule type" value="Genomic_DNA"/>
</dbReference>
<organism evidence="1">
    <name type="scientific">hydrothermal vent metagenome</name>
    <dbReference type="NCBI Taxonomy" id="652676"/>
    <lineage>
        <taxon>unclassified sequences</taxon>
        <taxon>metagenomes</taxon>
        <taxon>ecological metagenomes</taxon>
    </lineage>
</organism>
<protein>
    <submittedName>
        <fullName evidence="1">Uncharacterized protein</fullName>
    </submittedName>
</protein>
<evidence type="ECO:0000313" key="1">
    <source>
        <dbReference type="EMBL" id="VAX41166.1"/>
    </source>
</evidence>
<gene>
    <name evidence="1" type="ORF">MNBD_PLANCTO02-3008</name>
</gene>
<sequence>MKWMQTAGTFGCCLGMIVLGTSLTQAQLVPGTGQKIAGDDFEKVEWKYFYNHPKSSFNIDKAHRQPFAGSNNGLFYEGAKRGTPDHVVRVKTPQGGLKGSKGSLLIQTLNSGIPGRTGGGLKEKQDDLIMRGQSMMVATSPSCVVRVYMPPFEKWNDKSDTSFGIRAACTTTIRKKSRGFLFSRNRKTTEEYWPGMFIQFNSKTDSNFKEDSAYFIIRGDMNGRDFRGPEIKKTGWWTIGMSFTPDGRVHYYAHPGIENLTQKDHIASHFPYGYKCERFSTMFFNVISKNNAKTWSTRWIIDDPTLYQNGFVRNASNNRYRR</sequence>
<name>A0A3B1DEB6_9ZZZZ</name>
<reference evidence="1" key="1">
    <citation type="submission" date="2018-06" db="EMBL/GenBank/DDBJ databases">
        <authorList>
            <person name="Zhirakovskaya E."/>
        </authorList>
    </citation>
    <scope>NUCLEOTIDE SEQUENCE</scope>
</reference>
<dbReference type="AlphaFoldDB" id="A0A3B1DEB6"/>
<accession>A0A3B1DEB6</accession>
<proteinExistence type="predicted"/>